<evidence type="ECO:0000313" key="5">
    <source>
        <dbReference type="EMBL" id="SUG73304.1"/>
    </source>
</evidence>
<proteinExistence type="inferred from homology"/>
<evidence type="ECO:0000256" key="2">
    <source>
        <dbReference type="ARBA" id="ARBA00022741"/>
    </source>
</evidence>
<dbReference type="GO" id="GO:0016887">
    <property type="term" value="F:ATP hydrolysis activity"/>
    <property type="evidence" value="ECO:0007669"/>
    <property type="project" value="InterPro"/>
</dbReference>
<evidence type="ECO:0000313" key="6">
    <source>
        <dbReference type="Proteomes" id="UP000255534"/>
    </source>
</evidence>
<evidence type="ECO:0000256" key="1">
    <source>
        <dbReference type="ARBA" id="ARBA00009404"/>
    </source>
</evidence>
<dbReference type="Gene3D" id="3.40.50.300">
    <property type="entry name" value="P-loop containing nucleotide triphosphate hydrolases"/>
    <property type="match status" value="1"/>
</dbReference>
<comment type="similarity">
    <text evidence="1">Belongs to the ABC transporter superfamily. AI-2 autoinducer porter (TC 3.A.1.2.8) family.</text>
</comment>
<dbReference type="Proteomes" id="UP000255534">
    <property type="component" value="Unassembled WGS sequence"/>
</dbReference>
<accession>A0A379UY75</accession>
<dbReference type="EC" id="3.6.3.-" evidence="5"/>
<evidence type="ECO:0000259" key="4">
    <source>
        <dbReference type="PROSITE" id="PS50893"/>
    </source>
</evidence>
<dbReference type="SUPFAM" id="SSF52540">
    <property type="entry name" value="P-loop containing nucleoside triphosphate hydrolases"/>
    <property type="match status" value="1"/>
</dbReference>
<dbReference type="PANTHER" id="PTHR43790">
    <property type="entry name" value="CARBOHYDRATE TRANSPORT ATP-BINDING PROTEIN MG119-RELATED"/>
    <property type="match status" value="1"/>
</dbReference>
<keyword evidence="2" id="KW-0547">Nucleotide-binding</keyword>
<dbReference type="AlphaFoldDB" id="A0A379UY75"/>
<evidence type="ECO:0000256" key="3">
    <source>
        <dbReference type="ARBA" id="ARBA00022840"/>
    </source>
</evidence>
<dbReference type="InterPro" id="IPR050107">
    <property type="entry name" value="ABC_carbohydrate_import_ATPase"/>
</dbReference>
<reference evidence="5 6" key="1">
    <citation type="submission" date="2018-06" db="EMBL/GenBank/DDBJ databases">
        <authorList>
            <consortium name="Pathogen Informatics"/>
            <person name="Doyle S."/>
        </authorList>
    </citation>
    <scope>NUCLEOTIDE SEQUENCE [LARGE SCALE GENOMIC DNA]</scope>
    <source>
        <strain evidence="5 6">NCTC5798</strain>
    </source>
</reference>
<dbReference type="CDD" id="cd03216">
    <property type="entry name" value="ABC_Carb_Monos_I"/>
    <property type="match status" value="1"/>
</dbReference>
<dbReference type="Pfam" id="PF00005">
    <property type="entry name" value="ABC_tran"/>
    <property type="match status" value="1"/>
</dbReference>
<dbReference type="InterPro" id="IPR027417">
    <property type="entry name" value="P-loop_NTPase"/>
</dbReference>
<protein>
    <submittedName>
        <fullName evidence="5">ABC transporter ATP-binding protein ego</fullName>
        <ecNumber evidence="5">3.6.3.-</ecNumber>
    </submittedName>
</protein>
<dbReference type="InterPro" id="IPR003593">
    <property type="entry name" value="AAA+_ATPase"/>
</dbReference>
<sequence length="184" mass="19911">MLGGNGAGKSTLMKIIAGIVPPDGGTIDIAGVRCSHLTPLKAHQYGIYLVPQEPLLFPSLSVRENILFGLQGRQASTEKMQQLLKAMGCQLDPASAAGTLDVADRQIVEIMRGLMRDSRILILDEPTASLTPAETDRLFTRLQELLKKGVGIVFISHKLPEIRQLAHCVSVMRDGKIALFGKNA</sequence>
<gene>
    <name evidence="5" type="primary">lsrA_2</name>
    <name evidence="5" type="ORF">NCTC5798_04561</name>
</gene>
<dbReference type="PANTHER" id="PTHR43790:SF2">
    <property type="entry name" value="AUTOINDUCER 2 IMPORT ATP-BINDING PROTEIN LSRA"/>
    <property type="match status" value="1"/>
</dbReference>
<dbReference type="GO" id="GO:0005524">
    <property type="term" value="F:ATP binding"/>
    <property type="evidence" value="ECO:0007669"/>
    <property type="project" value="UniProtKB-KW"/>
</dbReference>
<dbReference type="PROSITE" id="PS50893">
    <property type="entry name" value="ABC_TRANSPORTER_2"/>
    <property type="match status" value="1"/>
</dbReference>
<organism evidence="5 6">
    <name type="scientific">Salmonella enterica I</name>
    <dbReference type="NCBI Taxonomy" id="59201"/>
    <lineage>
        <taxon>Bacteria</taxon>
        <taxon>Pseudomonadati</taxon>
        <taxon>Pseudomonadota</taxon>
        <taxon>Gammaproteobacteria</taxon>
        <taxon>Enterobacterales</taxon>
        <taxon>Enterobacteriaceae</taxon>
        <taxon>Salmonella</taxon>
    </lineage>
</organism>
<dbReference type="EMBL" id="UGXK01000001">
    <property type="protein sequence ID" value="SUG73304.1"/>
    <property type="molecule type" value="Genomic_DNA"/>
</dbReference>
<dbReference type="SMART" id="SM00382">
    <property type="entry name" value="AAA"/>
    <property type="match status" value="1"/>
</dbReference>
<dbReference type="InterPro" id="IPR003439">
    <property type="entry name" value="ABC_transporter-like_ATP-bd"/>
</dbReference>
<keyword evidence="3 5" id="KW-0067">ATP-binding</keyword>
<name>A0A379UY75_SALET</name>
<keyword evidence="5" id="KW-0378">Hydrolase</keyword>
<feature type="domain" description="ABC transporter" evidence="4">
    <location>
        <begin position="2"/>
        <end position="184"/>
    </location>
</feature>